<keyword evidence="3" id="KW-1185">Reference proteome</keyword>
<evidence type="ECO:0000313" key="1">
    <source>
        <dbReference type="EMBL" id="KRH74827.1"/>
    </source>
</evidence>
<dbReference type="Proteomes" id="UP000008827">
    <property type="component" value="Chromosome 1"/>
</dbReference>
<reference evidence="1 2" key="1">
    <citation type="journal article" date="2010" name="Nature">
        <title>Genome sequence of the palaeopolyploid soybean.</title>
        <authorList>
            <person name="Schmutz J."/>
            <person name="Cannon S.B."/>
            <person name="Schlueter J."/>
            <person name="Ma J."/>
            <person name="Mitros T."/>
            <person name="Nelson W."/>
            <person name="Hyten D.L."/>
            <person name="Song Q."/>
            <person name="Thelen J.J."/>
            <person name="Cheng J."/>
            <person name="Xu D."/>
            <person name="Hellsten U."/>
            <person name="May G.D."/>
            <person name="Yu Y."/>
            <person name="Sakurai T."/>
            <person name="Umezawa T."/>
            <person name="Bhattacharyya M.K."/>
            <person name="Sandhu D."/>
            <person name="Valliyodan B."/>
            <person name="Lindquist E."/>
            <person name="Peto M."/>
            <person name="Grant D."/>
            <person name="Shu S."/>
            <person name="Goodstein D."/>
            <person name="Barry K."/>
            <person name="Futrell-Griggs M."/>
            <person name="Abernathy B."/>
            <person name="Du J."/>
            <person name="Tian Z."/>
            <person name="Zhu L."/>
            <person name="Gill N."/>
            <person name="Joshi T."/>
            <person name="Libault M."/>
            <person name="Sethuraman A."/>
            <person name="Zhang X.-C."/>
            <person name="Shinozaki K."/>
            <person name="Nguyen H.T."/>
            <person name="Wing R.A."/>
            <person name="Cregan P."/>
            <person name="Specht J."/>
            <person name="Grimwood J."/>
            <person name="Rokhsar D."/>
            <person name="Stacey G."/>
            <person name="Shoemaker R.C."/>
            <person name="Jackson S.A."/>
        </authorList>
    </citation>
    <scope>NUCLEOTIDE SEQUENCE [LARGE SCALE GENOMIC DNA]</scope>
    <source>
        <strain evidence="2">cv. Williams 82</strain>
        <tissue evidence="1">Callus</tissue>
    </source>
</reference>
<proteinExistence type="predicted"/>
<dbReference type="EnsemblPlants" id="KRH74827">
    <property type="protein sequence ID" value="KRH74827"/>
    <property type="gene ID" value="GLYMA_01G045000"/>
</dbReference>
<dbReference type="Gramene" id="KRH74827">
    <property type="protein sequence ID" value="KRH74827"/>
    <property type="gene ID" value="GLYMA_01G045000"/>
</dbReference>
<reference evidence="1" key="3">
    <citation type="submission" date="2018-07" db="EMBL/GenBank/DDBJ databases">
        <title>WGS assembly of Glycine max.</title>
        <authorList>
            <person name="Schmutz J."/>
            <person name="Cannon S."/>
            <person name="Schlueter J."/>
            <person name="Ma J."/>
            <person name="Mitros T."/>
            <person name="Nelson W."/>
            <person name="Hyten D."/>
            <person name="Song Q."/>
            <person name="Thelen J."/>
            <person name="Cheng J."/>
            <person name="Xu D."/>
            <person name="Hellsten U."/>
            <person name="May G."/>
            <person name="Yu Y."/>
            <person name="Sakurai T."/>
            <person name="Umezawa T."/>
            <person name="Bhattacharyya M."/>
            <person name="Sandhu D."/>
            <person name="Valliyodan B."/>
            <person name="Lindquist E."/>
            <person name="Peto M."/>
            <person name="Grant D."/>
            <person name="Shu S."/>
            <person name="Goodstein D."/>
            <person name="Barry K."/>
            <person name="Futrell-Griggs M."/>
            <person name="Abernathy B."/>
            <person name="Du J."/>
            <person name="Tian Z."/>
            <person name="Zhu L."/>
            <person name="Gill N."/>
            <person name="Joshi T."/>
            <person name="Libault M."/>
            <person name="Sethuraman A."/>
            <person name="Zhang X."/>
            <person name="Shinozaki K."/>
            <person name="Nguyen H."/>
            <person name="Wing R."/>
            <person name="Cregan P."/>
            <person name="Specht J."/>
            <person name="Grimwood J."/>
            <person name="Rokhsar D."/>
            <person name="Stacey G."/>
            <person name="Shoemaker R."/>
            <person name="Jackson S."/>
        </authorList>
    </citation>
    <scope>NUCLEOTIDE SEQUENCE</scope>
    <source>
        <tissue evidence="1">Callus</tissue>
    </source>
</reference>
<evidence type="ECO:0000313" key="3">
    <source>
        <dbReference type="Proteomes" id="UP000008827"/>
    </source>
</evidence>
<name>A0A0R0LD95_SOYBN</name>
<reference evidence="2" key="2">
    <citation type="submission" date="2018-02" db="UniProtKB">
        <authorList>
            <consortium name="EnsemblPlants"/>
        </authorList>
    </citation>
    <scope>IDENTIFICATION</scope>
    <source>
        <strain evidence="2">Williams 82</strain>
    </source>
</reference>
<protein>
    <submittedName>
        <fullName evidence="1 2">Uncharacterized protein</fullName>
    </submittedName>
</protein>
<sequence>MMVLGALCQIKPKLTCNLCHVNNIHVTWGSPPHSFFHLLSLLLLYSKKRIKDQPPSKLLFYLQVGDDN</sequence>
<accession>A0A0R0LD95</accession>
<evidence type="ECO:0000313" key="2">
    <source>
        <dbReference type="EnsemblPlants" id="KRH74827"/>
    </source>
</evidence>
<organism evidence="1">
    <name type="scientific">Glycine max</name>
    <name type="common">Soybean</name>
    <name type="synonym">Glycine hispida</name>
    <dbReference type="NCBI Taxonomy" id="3847"/>
    <lineage>
        <taxon>Eukaryota</taxon>
        <taxon>Viridiplantae</taxon>
        <taxon>Streptophyta</taxon>
        <taxon>Embryophyta</taxon>
        <taxon>Tracheophyta</taxon>
        <taxon>Spermatophyta</taxon>
        <taxon>Magnoliopsida</taxon>
        <taxon>eudicotyledons</taxon>
        <taxon>Gunneridae</taxon>
        <taxon>Pentapetalae</taxon>
        <taxon>rosids</taxon>
        <taxon>fabids</taxon>
        <taxon>Fabales</taxon>
        <taxon>Fabaceae</taxon>
        <taxon>Papilionoideae</taxon>
        <taxon>50 kb inversion clade</taxon>
        <taxon>NPAAA clade</taxon>
        <taxon>indigoferoid/millettioid clade</taxon>
        <taxon>Phaseoleae</taxon>
        <taxon>Glycine</taxon>
        <taxon>Glycine subgen. Soja</taxon>
    </lineage>
</organism>
<gene>
    <name evidence="1" type="ORF">GLYMA_01G045000</name>
</gene>
<dbReference type="InParanoid" id="A0A0R0LD95"/>
<dbReference type="AlphaFoldDB" id="A0A0R0LD95"/>
<dbReference type="EMBL" id="CM000834">
    <property type="protein sequence ID" value="KRH74827.1"/>
    <property type="molecule type" value="Genomic_DNA"/>
</dbReference>